<sequence>MDVFVSKCLEFGFVRVLVNSSKPQVIHCVPGAGKSSLIRSILKADSRFYAVTGGVPDPITGQQGRILPLDGIAHPGACFKLVDEYTEAPEAIEGAFAIFGDPVQSRLDAPLLPNFISLNTRRFGSSTCDLLKAFGFEVHSAKEDVVQIARADQSEVEGRLIVLGDEAKSLACYYNLDYLTADTARGKTYPVVTLLTGFSEVPAKVYPDLYVCLSRHQIKLLILTGDASFTPA</sequence>
<dbReference type="InterPro" id="IPR027351">
    <property type="entry name" value="(+)RNA_virus_helicase_core_dom"/>
</dbReference>
<dbReference type="Pfam" id="PF01443">
    <property type="entry name" value="Viral_helicase1"/>
    <property type="match status" value="1"/>
</dbReference>
<proteinExistence type="predicted"/>
<name>A0A7U0MGH0_9VIRU</name>
<dbReference type="EMBL" id="MW207173">
    <property type="protein sequence ID" value="QQX32735.1"/>
    <property type="molecule type" value="Genomic_RNA"/>
</dbReference>
<evidence type="ECO:0000259" key="1">
    <source>
        <dbReference type="Pfam" id="PF01443"/>
    </source>
</evidence>
<organism evidence="2">
    <name type="scientific">Butterbur mosaic virus</name>
    <dbReference type="NCBI Taxonomy" id="666859"/>
    <lineage>
        <taxon>Viruses</taxon>
        <taxon>Riboviria</taxon>
        <taxon>Orthornavirae</taxon>
        <taxon>Kitrinoviricota</taxon>
        <taxon>Alsuviricetes</taxon>
        <taxon>Tymovirales</taxon>
        <taxon>Betaflexiviridae</taxon>
        <taxon>Quinvirinae</taxon>
        <taxon>Carlavirus</taxon>
        <taxon>Carlavirus petasitis</taxon>
    </lineage>
</organism>
<feature type="domain" description="(+)RNA virus helicase C-terminal" evidence="1">
    <location>
        <begin position="25"/>
        <end position="224"/>
    </location>
</feature>
<accession>A0A7U0MGH0</accession>
<protein>
    <submittedName>
        <fullName evidence="2">Triple gene block 1</fullName>
    </submittedName>
</protein>
<dbReference type="GO" id="GO:0005524">
    <property type="term" value="F:ATP binding"/>
    <property type="evidence" value="ECO:0007669"/>
    <property type="project" value="InterPro"/>
</dbReference>
<reference evidence="2" key="1">
    <citation type="journal article" date="2020" name="Front. Microbiol.">
        <title>A Mixed Infection of Helenium Virus S With Two Distinct Isolates of Butterbur Mosaic Virus, One of Which Has a Major Deletion in an Essential Gene.</title>
        <authorList>
            <person name="Hammond J."/>
            <person name="Reinsel M."/>
            <person name="Grinstead S."/>
            <person name="Lockhart B."/>
            <person name="Jordan R."/>
            <person name="Mollov D."/>
        </authorList>
    </citation>
    <scope>NUCLEOTIDE SEQUENCE</scope>
    <source>
        <strain evidence="2">ButMV-A</strain>
    </source>
</reference>
<evidence type="ECO:0000313" key="2">
    <source>
        <dbReference type="EMBL" id="QQX32735.1"/>
    </source>
</evidence>